<protein>
    <submittedName>
        <fullName evidence="1">Uncharacterized protein</fullName>
    </submittedName>
</protein>
<accession>A0AAV6V5N8</accession>
<evidence type="ECO:0000313" key="2">
    <source>
        <dbReference type="Proteomes" id="UP000827092"/>
    </source>
</evidence>
<dbReference type="EMBL" id="JAFNEN010000163">
    <property type="protein sequence ID" value="KAG8191218.1"/>
    <property type="molecule type" value="Genomic_DNA"/>
</dbReference>
<evidence type="ECO:0000313" key="1">
    <source>
        <dbReference type="EMBL" id="KAG8191218.1"/>
    </source>
</evidence>
<gene>
    <name evidence="1" type="ORF">JTE90_021953</name>
</gene>
<proteinExistence type="predicted"/>
<reference evidence="1 2" key="1">
    <citation type="journal article" date="2022" name="Nat. Ecol. Evol.">
        <title>A masculinizing supergene underlies an exaggerated male reproductive morph in a spider.</title>
        <authorList>
            <person name="Hendrickx F."/>
            <person name="De Corte Z."/>
            <person name="Sonet G."/>
            <person name="Van Belleghem S.M."/>
            <person name="Kostlbacher S."/>
            <person name="Vangestel C."/>
        </authorList>
    </citation>
    <scope>NUCLEOTIDE SEQUENCE [LARGE SCALE GENOMIC DNA]</scope>
    <source>
        <strain evidence="1">W744_W776</strain>
    </source>
</reference>
<name>A0AAV6V5N8_9ARAC</name>
<sequence>MAAFLIRSEAKKGIDGGVVTVSDRMLMRRKEAKRITIKIIRKKIRKETQSDLFREKREKKRDRDRVCRVIYHCQGEKGNFSGVRTQLLRRTRTPILLFDSVNLSKRP</sequence>
<dbReference type="Proteomes" id="UP000827092">
    <property type="component" value="Unassembled WGS sequence"/>
</dbReference>
<comment type="caution">
    <text evidence="1">The sequence shown here is derived from an EMBL/GenBank/DDBJ whole genome shotgun (WGS) entry which is preliminary data.</text>
</comment>
<dbReference type="AlphaFoldDB" id="A0AAV6V5N8"/>
<keyword evidence="2" id="KW-1185">Reference proteome</keyword>
<organism evidence="1 2">
    <name type="scientific">Oedothorax gibbosus</name>
    <dbReference type="NCBI Taxonomy" id="931172"/>
    <lineage>
        <taxon>Eukaryota</taxon>
        <taxon>Metazoa</taxon>
        <taxon>Ecdysozoa</taxon>
        <taxon>Arthropoda</taxon>
        <taxon>Chelicerata</taxon>
        <taxon>Arachnida</taxon>
        <taxon>Araneae</taxon>
        <taxon>Araneomorphae</taxon>
        <taxon>Entelegynae</taxon>
        <taxon>Araneoidea</taxon>
        <taxon>Linyphiidae</taxon>
        <taxon>Erigoninae</taxon>
        <taxon>Oedothorax</taxon>
    </lineage>
</organism>